<dbReference type="HAMAP" id="MF_01334">
    <property type="entry name" value="Ribosomal_bL25_CTC"/>
    <property type="match status" value="1"/>
</dbReference>
<evidence type="ECO:0000259" key="7">
    <source>
        <dbReference type="Pfam" id="PF01386"/>
    </source>
</evidence>
<evidence type="ECO:0000313" key="10">
    <source>
        <dbReference type="Proteomes" id="UP000180098"/>
    </source>
</evidence>
<reference evidence="9 10" key="1">
    <citation type="submission" date="2016-10" db="EMBL/GenBank/DDBJ databases">
        <title>Draft genome sequences of four alkaliphilic bacteria belonging to the Anaerobacillus genus.</title>
        <authorList>
            <person name="Bassil N.M."/>
            <person name="Lloyd J.R."/>
        </authorList>
    </citation>
    <scope>NUCLEOTIDE SEQUENCE [LARGE SCALE GENOMIC DNA]</scope>
    <source>
        <strain evidence="9 10">DSM 15340</strain>
    </source>
</reference>
<evidence type="ECO:0000256" key="2">
    <source>
        <dbReference type="ARBA" id="ARBA00022884"/>
    </source>
</evidence>
<name>A0A1S2LQ58_9BACI</name>
<dbReference type="InterPro" id="IPR020056">
    <property type="entry name" value="Rbsml_bL25/Gln-tRNA_synth_N"/>
</dbReference>
<dbReference type="InterPro" id="IPR029751">
    <property type="entry name" value="Ribosomal_L25_dom"/>
</dbReference>
<dbReference type="InterPro" id="IPR037121">
    <property type="entry name" value="Ribosomal_bL25_C"/>
</dbReference>
<keyword evidence="1 5" id="KW-0699">rRNA-binding</keyword>
<evidence type="ECO:0000259" key="8">
    <source>
        <dbReference type="Pfam" id="PF14693"/>
    </source>
</evidence>
<evidence type="ECO:0000256" key="3">
    <source>
        <dbReference type="ARBA" id="ARBA00022980"/>
    </source>
</evidence>
<dbReference type="GO" id="GO:0003735">
    <property type="term" value="F:structural constituent of ribosome"/>
    <property type="evidence" value="ECO:0007669"/>
    <property type="project" value="InterPro"/>
</dbReference>
<dbReference type="Proteomes" id="UP000180098">
    <property type="component" value="Unassembled WGS sequence"/>
</dbReference>
<evidence type="ECO:0000256" key="6">
    <source>
        <dbReference type="SAM" id="MobiDB-lite"/>
    </source>
</evidence>
<accession>A0A1S2LQ58</accession>
<dbReference type="Pfam" id="PF14693">
    <property type="entry name" value="Ribosomal_TL5_C"/>
    <property type="match status" value="1"/>
</dbReference>
<dbReference type="InterPro" id="IPR020930">
    <property type="entry name" value="Ribosomal_uL5_bac-type"/>
</dbReference>
<comment type="similarity">
    <text evidence="5">Belongs to the bacterial ribosomal protein bL25 family. CTC subfamily.</text>
</comment>
<keyword evidence="4 5" id="KW-0687">Ribonucleoprotein</keyword>
<protein>
    <recommendedName>
        <fullName evidence="5">Large ribosomal subunit protein bL25</fullName>
    </recommendedName>
    <alternativeName>
        <fullName evidence="5">General stress protein CTC</fullName>
    </alternativeName>
</protein>
<dbReference type="Gene3D" id="2.40.240.10">
    <property type="entry name" value="Ribosomal Protein L25, Chain P"/>
    <property type="match status" value="1"/>
</dbReference>
<sequence>MGTMLKASSRDDLRGSSLRSLRKEGNVPAIVYGKDLPSKPVFVDEVDFIKTVKTTGKNGIIFLATDEGTHQVIANDVQMDSLKGDIIHVDFFKVDMKSEMDANVPLQLVGEAAGLKDGGIIQQTLHEISVRSLPNDIPEAIEVDISHLMIGDSLQVRDLPKSDKYEINNEPEEGIMSILPPVLNNEPDEQQEEADKEEVQAEAENTAQEE</sequence>
<dbReference type="PANTHER" id="PTHR33284">
    <property type="entry name" value="RIBOSOMAL PROTEIN L25/GLN-TRNA SYNTHETASE, ANTI-CODON-BINDING DOMAIN-CONTAINING PROTEIN"/>
    <property type="match status" value="1"/>
</dbReference>
<keyword evidence="3 5" id="KW-0689">Ribosomal protein</keyword>
<evidence type="ECO:0000256" key="1">
    <source>
        <dbReference type="ARBA" id="ARBA00022730"/>
    </source>
</evidence>
<keyword evidence="10" id="KW-1185">Reference proteome</keyword>
<evidence type="ECO:0000256" key="5">
    <source>
        <dbReference type="HAMAP-Rule" id="MF_01334"/>
    </source>
</evidence>
<dbReference type="InterPro" id="IPR011035">
    <property type="entry name" value="Ribosomal_bL25/Gln-tRNA_synth"/>
</dbReference>
<comment type="caution">
    <text evidence="9">The sequence shown here is derived from an EMBL/GenBank/DDBJ whole genome shotgun (WGS) entry which is preliminary data.</text>
</comment>
<comment type="subunit">
    <text evidence="5">Part of the 50S ribosomal subunit; part of the 5S rRNA/L5/L18/L25 subcomplex. Contacts the 5S rRNA. Binds to the 5S rRNA independently of L5 and L18.</text>
</comment>
<dbReference type="Gene3D" id="2.170.120.20">
    <property type="entry name" value="Ribosomal protein L25, beta domain"/>
    <property type="match status" value="1"/>
</dbReference>
<dbReference type="InterPro" id="IPR020057">
    <property type="entry name" value="Ribosomal_bL25_b-dom"/>
</dbReference>
<dbReference type="EMBL" id="MLQQ01000007">
    <property type="protein sequence ID" value="OIJ14464.1"/>
    <property type="molecule type" value="Genomic_DNA"/>
</dbReference>
<dbReference type="CDD" id="cd00495">
    <property type="entry name" value="Ribosomal_L25_TL5_CTC"/>
    <property type="match status" value="1"/>
</dbReference>
<keyword evidence="2 5" id="KW-0694">RNA-binding</keyword>
<gene>
    <name evidence="5" type="primary">rplY</name>
    <name evidence="5" type="synonym">ctc</name>
    <name evidence="9" type="ORF">BKP35_06845</name>
</gene>
<dbReference type="OrthoDB" id="9790002at2"/>
<dbReference type="InterPro" id="IPR001021">
    <property type="entry name" value="Ribosomal_bL25_long"/>
</dbReference>
<dbReference type="GO" id="GO:0006412">
    <property type="term" value="P:translation"/>
    <property type="evidence" value="ECO:0007669"/>
    <property type="project" value="UniProtKB-UniRule"/>
</dbReference>
<dbReference type="NCBIfam" id="TIGR00731">
    <property type="entry name" value="bL25_bact_ctc"/>
    <property type="match status" value="1"/>
</dbReference>
<dbReference type="SUPFAM" id="SSF50715">
    <property type="entry name" value="Ribosomal protein L25-like"/>
    <property type="match status" value="1"/>
</dbReference>
<evidence type="ECO:0000256" key="4">
    <source>
        <dbReference type="ARBA" id="ARBA00023274"/>
    </source>
</evidence>
<feature type="domain" description="Large ribosomal subunit protein bL25 L25" evidence="7">
    <location>
        <begin position="5"/>
        <end position="91"/>
    </location>
</feature>
<dbReference type="GO" id="GO:0022625">
    <property type="term" value="C:cytosolic large ribosomal subunit"/>
    <property type="evidence" value="ECO:0007669"/>
    <property type="project" value="TreeGrafter"/>
</dbReference>
<organism evidence="9 10">
    <name type="scientific">Anaerobacillus arseniciselenatis</name>
    <dbReference type="NCBI Taxonomy" id="85682"/>
    <lineage>
        <taxon>Bacteria</taxon>
        <taxon>Bacillati</taxon>
        <taxon>Bacillota</taxon>
        <taxon>Bacilli</taxon>
        <taxon>Bacillales</taxon>
        <taxon>Bacillaceae</taxon>
        <taxon>Anaerobacillus</taxon>
    </lineage>
</organism>
<proteinExistence type="inferred from homology"/>
<dbReference type="GO" id="GO:0008097">
    <property type="term" value="F:5S rRNA binding"/>
    <property type="evidence" value="ECO:0007669"/>
    <property type="project" value="InterPro"/>
</dbReference>
<feature type="domain" description="Large ribosomal subunit protein bL25 beta" evidence="8">
    <location>
        <begin position="100"/>
        <end position="181"/>
    </location>
</feature>
<feature type="region of interest" description="Disordered" evidence="6">
    <location>
        <begin position="179"/>
        <end position="210"/>
    </location>
</feature>
<feature type="compositionally biased region" description="Acidic residues" evidence="6">
    <location>
        <begin position="186"/>
        <end position="196"/>
    </location>
</feature>
<dbReference type="AlphaFoldDB" id="A0A1S2LQ58"/>
<dbReference type="PANTHER" id="PTHR33284:SF1">
    <property type="entry name" value="RIBOSOMAL PROTEIN L25_GLN-TRNA SYNTHETASE, ANTI-CODON-BINDING DOMAIN-CONTAINING PROTEIN"/>
    <property type="match status" value="1"/>
</dbReference>
<evidence type="ECO:0000313" key="9">
    <source>
        <dbReference type="EMBL" id="OIJ14464.1"/>
    </source>
</evidence>
<dbReference type="Pfam" id="PF01386">
    <property type="entry name" value="Ribosomal_L25p"/>
    <property type="match status" value="1"/>
</dbReference>
<dbReference type="RefSeq" id="WP_071312632.1">
    <property type="nucleotide sequence ID" value="NZ_MLQQ01000007.1"/>
</dbReference>
<comment type="function">
    <text evidence="5">This is one of the proteins that binds to the 5S RNA in the ribosome where it forms part of the central protuberance.</text>
</comment>
<dbReference type="NCBIfam" id="NF004133">
    <property type="entry name" value="PRK05618.2-4"/>
    <property type="match status" value="1"/>
</dbReference>